<reference evidence="5" key="1">
    <citation type="submission" date="2022-03" db="EMBL/GenBank/DDBJ databases">
        <authorList>
            <person name="Tunstrom K."/>
        </authorList>
    </citation>
    <scope>NUCLEOTIDE SEQUENCE</scope>
</reference>
<dbReference type="InterPro" id="IPR052110">
    <property type="entry name" value="MCFD2-like"/>
</dbReference>
<evidence type="ECO:0000256" key="1">
    <source>
        <dbReference type="ARBA" id="ARBA00022729"/>
    </source>
</evidence>
<keyword evidence="6" id="KW-1185">Reference proteome</keyword>
<dbReference type="PROSITE" id="PS51257">
    <property type="entry name" value="PROKAR_LIPOPROTEIN"/>
    <property type="match status" value="1"/>
</dbReference>
<dbReference type="EMBL" id="CAKOGL010000009">
    <property type="protein sequence ID" value="CAH2090245.1"/>
    <property type="molecule type" value="Genomic_DNA"/>
</dbReference>
<feature type="domain" description="EF-hand" evidence="4">
    <location>
        <begin position="147"/>
        <end position="182"/>
    </location>
</feature>
<dbReference type="PANTHER" id="PTHR23104:SF1">
    <property type="entry name" value="EF-HAND DOMAIN-CONTAINING PROTEIN"/>
    <property type="match status" value="1"/>
</dbReference>
<dbReference type="Gene3D" id="1.10.238.10">
    <property type="entry name" value="EF-hand"/>
    <property type="match status" value="1"/>
</dbReference>
<dbReference type="GO" id="GO:0005509">
    <property type="term" value="F:calcium ion binding"/>
    <property type="evidence" value="ECO:0007669"/>
    <property type="project" value="InterPro"/>
</dbReference>
<keyword evidence="3" id="KW-0106">Calcium</keyword>
<organism evidence="5 6">
    <name type="scientific">Euphydryas editha</name>
    <name type="common">Edith's checkerspot</name>
    <dbReference type="NCBI Taxonomy" id="104508"/>
    <lineage>
        <taxon>Eukaryota</taxon>
        <taxon>Metazoa</taxon>
        <taxon>Ecdysozoa</taxon>
        <taxon>Arthropoda</taxon>
        <taxon>Hexapoda</taxon>
        <taxon>Insecta</taxon>
        <taxon>Pterygota</taxon>
        <taxon>Neoptera</taxon>
        <taxon>Endopterygota</taxon>
        <taxon>Lepidoptera</taxon>
        <taxon>Glossata</taxon>
        <taxon>Ditrysia</taxon>
        <taxon>Papilionoidea</taxon>
        <taxon>Nymphalidae</taxon>
        <taxon>Nymphalinae</taxon>
        <taxon>Euphydryas</taxon>
    </lineage>
</organism>
<dbReference type="AlphaFoldDB" id="A0AAU9U0F1"/>
<evidence type="ECO:0000313" key="5">
    <source>
        <dbReference type="EMBL" id="CAH2090245.1"/>
    </source>
</evidence>
<evidence type="ECO:0000256" key="3">
    <source>
        <dbReference type="ARBA" id="ARBA00022837"/>
    </source>
</evidence>
<comment type="caution">
    <text evidence="5">The sequence shown here is derived from an EMBL/GenBank/DDBJ whole genome shotgun (WGS) entry which is preliminary data.</text>
</comment>
<sequence length="195" mass="22197">MRCEYCISAGCILPRGTKPHGVYLIFVLNGLTSCMRRGPHHPHGQLPVDQKHHHYKPISSKSLTSDSQLLHDTKHLEEDSKVLTPEAISKMTPEELEFHYFSAHDYDRNSKLDGLEMLKAVYHTMEHEDPDPDSDESIEPEAKKFNIYIALVDRTLETDDSDGDGYISYSEYRAARLNSTPDRTPRVIVSEKSPS</sequence>
<dbReference type="InterPro" id="IPR018247">
    <property type="entry name" value="EF_Hand_1_Ca_BS"/>
</dbReference>
<evidence type="ECO:0000313" key="6">
    <source>
        <dbReference type="Proteomes" id="UP001153954"/>
    </source>
</evidence>
<dbReference type="PROSITE" id="PS00018">
    <property type="entry name" value="EF_HAND_1"/>
    <property type="match status" value="1"/>
</dbReference>
<dbReference type="PANTHER" id="PTHR23104">
    <property type="entry name" value="MULTIPLE COAGULATION FACTOR DEFICIENCY PROTEIN 2 NEURAL STEM CELL DERIVED NEURONAL SURVIVAL PROTEIN"/>
    <property type="match status" value="1"/>
</dbReference>
<dbReference type="PROSITE" id="PS50222">
    <property type="entry name" value="EF_HAND_2"/>
    <property type="match status" value="1"/>
</dbReference>
<evidence type="ECO:0000259" key="4">
    <source>
        <dbReference type="PROSITE" id="PS50222"/>
    </source>
</evidence>
<keyword evidence="1" id="KW-0732">Signal</keyword>
<protein>
    <recommendedName>
        <fullName evidence="4">EF-hand domain-containing protein</fullName>
    </recommendedName>
</protein>
<keyword evidence="2" id="KW-0677">Repeat</keyword>
<gene>
    <name evidence="5" type="ORF">EEDITHA_LOCUS6222</name>
</gene>
<accession>A0AAU9U0F1</accession>
<dbReference type="InterPro" id="IPR011992">
    <property type="entry name" value="EF-hand-dom_pair"/>
</dbReference>
<evidence type="ECO:0000256" key="2">
    <source>
        <dbReference type="ARBA" id="ARBA00022737"/>
    </source>
</evidence>
<name>A0AAU9U0F1_EUPED</name>
<dbReference type="Proteomes" id="UP001153954">
    <property type="component" value="Unassembled WGS sequence"/>
</dbReference>
<proteinExistence type="predicted"/>
<dbReference type="SUPFAM" id="SSF47473">
    <property type="entry name" value="EF-hand"/>
    <property type="match status" value="1"/>
</dbReference>
<dbReference type="InterPro" id="IPR002048">
    <property type="entry name" value="EF_hand_dom"/>
</dbReference>